<evidence type="ECO:0000256" key="1">
    <source>
        <dbReference type="SAM" id="Phobius"/>
    </source>
</evidence>
<dbReference type="Pfam" id="PF02325">
    <property type="entry name" value="CCB3_YggT"/>
    <property type="match status" value="1"/>
</dbReference>
<feature type="transmembrane region" description="Helical" evidence="1">
    <location>
        <begin position="7"/>
        <end position="32"/>
    </location>
</feature>
<name>A0A831LIM2_9BACT</name>
<organism evidence="2">
    <name type="scientific">Geoalkalibacter subterraneus</name>
    <dbReference type="NCBI Taxonomy" id="483547"/>
    <lineage>
        <taxon>Bacteria</taxon>
        <taxon>Pseudomonadati</taxon>
        <taxon>Thermodesulfobacteriota</taxon>
        <taxon>Desulfuromonadia</taxon>
        <taxon>Desulfuromonadales</taxon>
        <taxon>Geoalkalibacteraceae</taxon>
        <taxon>Geoalkalibacter</taxon>
    </lineage>
</organism>
<dbReference type="InterPro" id="IPR003425">
    <property type="entry name" value="CCB3/YggT"/>
</dbReference>
<dbReference type="AlphaFoldDB" id="A0A831LIM2"/>
<feature type="transmembrane region" description="Helical" evidence="1">
    <location>
        <begin position="71"/>
        <end position="92"/>
    </location>
</feature>
<keyword evidence="1" id="KW-0472">Membrane</keyword>
<dbReference type="GO" id="GO:0016020">
    <property type="term" value="C:membrane"/>
    <property type="evidence" value="ECO:0007669"/>
    <property type="project" value="InterPro"/>
</dbReference>
<reference evidence="2" key="1">
    <citation type="journal article" date="2020" name="mSystems">
        <title>Genome- and Community-Level Interaction Insights into Carbon Utilization and Element Cycling Functions of Hydrothermarchaeota in Hydrothermal Sediment.</title>
        <authorList>
            <person name="Zhou Z."/>
            <person name="Liu Y."/>
            <person name="Xu W."/>
            <person name="Pan J."/>
            <person name="Luo Z.H."/>
            <person name="Li M."/>
        </authorList>
    </citation>
    <scope>NUCLEOTIDE SEQUENCE [LARGE SCALE GENOMIC DNA]</scope>
    <source>
        <strain evidence="2">SpSt-1220</strain>
    </source>
</reference>
<sequence length="98" mass="10831">MDILGSLFAAVIRIINLGITLYIYIVIASALISWVNPDPYNPIVRFLRNATAPLLDRIRRVLPVQMGGFDLSPIVLIFGLYLVSALLNSLVIGMTRGF</sequence>
<protein>
    <submittedName>
        <fullName evidence="2">YggT family protein</fullName>
    </submittedName>
</protein>
<proteinExistence type="predicted"/>
<evidence type="ECO:0000313" key="2">
    <source>
        <dbReference type="EMBL" id="HDR46678.1"/>
    </source>
</evidence>
<accession>A0A831LIM2</accession>
<comment type="caution">
    <text evidence="2">The sequence shown here is derived from an EMBL/GenBank/DDBJ whole genome shotgun (WGS) entry which is preliminary data.</text>
</comment>
<gene>
    <name evidence="2" type="ORF">ENN94_03150</name>
</gene>
<keyword evidence="1" id="KW-0812">Transmembrane</keyword>
<keyword evidence="1" id="KW-1133">Transmembrane helix</keyword>
<dbReference type="Proteomes" id="UP000886162">
    <property type="component" value="Unassembled WGS sequence"/>
</dbReference>
<dbReference type="EMBL" id="DSDO01000217">
    <property type="protein sequence ID" value="HDR46678.1"/>
    <property type="molecule type" value="Genomic_DNA"/>
</dbReference>